<dbReference type="KEGG" id="cku:UL82_09075"/>
<dbReference type="SUPFAM" id="SSF50998">
    <property type="entry name" value="Quinoprotein alcohol dehydrogenase-like"/>
    <property type="match status" value="1"/>
</dbReference>
<dbReference type="AlphaFoldDB" id="A0A0F6TEB1"/>
<protein>
    <recommendedName>
        <fullName evidence="3">PQQ-like domain</fullName>
    </recommendedName>
</protein>
<dbReference type="Gene3D" id="2.130.10.10">
    <property type="entry name" value="YVTN repeat-like/Quinoprotein amine dehydrogenase"/>
    <property type="match status" value="1"/>
</dbReference>
<proteinExistence type="predicted"/>
<dbReference type="InterPro" id="IPR011047">
    <property type="entry name" value="Quinoprotein_ADH-like_sf"/>
</dbReference>
<keyword evidence="2" id="KW-1185">Reference proteome</keyword>
<accession>A0A0F6TEB1</accession>
<evidence type="ECO:0000313" key="1">
    <source>
        <dbReference type="EMBL" id="AKE41959.1"/>
    </source>
</evidence>
<name>A0A0F6TEB1_9CORY</name>
<dbReference type="InterPro" id="IPR015943">
    <property type="entry name" value="WD40/YVTN_repeat-like_dom_sf"/>
</dbReference>
<reference evidence="1 2" key="1">
    <citation type="journal article" date="2015" name="Genome Announc.">
        <title>Complete Genome Sequence of Corynebacterium kutscheri DSM 20755, a Corynebacterial Type Strain with Remarkably Low G+C Content of Chromosomal DNA.</title>
        <authorList>
            <person name="Ruckert C."/>
            <person name="Albersmeier A."/>
            <person name="Winkler A."/>
            <person name="Tauch A."/>
        </authorList>
    </citation>
    <scope>NUCLEOTIDE SEQUENCE [LARGE SCALE GENOMIC DNA]</scope>
    <source>
        <strain evidence="1 2">DSM 20755</strain>
    </source>
</reference>
<dbReference type="HOGENOM" id="CLU_042525_0_0_11"/>
<dbReference type="STRING" id="35755.UL82_09075"/>
<gene>
    <name evidence="1" type="ORF">UL82_09075</name>
</gene>
<dbReference type="EMBL" id="CP011312">
    <property type="protein sequence ID" value="AKE41959.1"/>
    <property type="molecule type" value="Genomic_DNA"/>
</dbReference>
<evidence type="ECO:0000313" key="2">
    <source>
        <dbReference type="Proteomes" id="UP000033457"/>
    </source>
</evidence>
<organism evidence="1 2">
    <name type="scientific">Corynebacterium kutscheri</name>
    <dbReference type="NCBI Taxonomy" id="35755"/>
    <lineage>
        <taxon>Bacteria</taxon>
        <taxon>Bacillati</taxon>
        <taxon>Actinomycetota</taxon>
        <taxon>Actinomycetes</taxon>
        <taxon>Mycobacteriales</taxon>
        <taxon>Corynebacteriaceae</taxon>
        <taxon>Corynebacterium</taxon>
    </lineage>
</organism>
<dbReference type="OrthoDB" id="5182370at2"/>
<sequence>MKAPILRRTKIDLAITAGLSALTLIGIAGVWATAPSRNVDHLPGEAITVNATEVNFAAPAATEVFQVAGDPFNQRAIISNGLIISTEITEDSSTIRAINPENGEEVWHYSRDRQLCSLSQAWDNVIMDFHSGRGCGDVVSVHGATGEYVTTRSASASNEVAPISSNDRVGIVSPERVELWRSDLVRTVEYGDVPIKQEAEQQPHEECTISSALTRTEILAVVEQCDDHYWLRLQKTTPHDSREPSIIQDFDLGTNPARVVAVNQTGAAVYISGATPEIIAYNELNEQTARSLVSPAPLADTTSGLFTPQTGDLPHHMTWFDGQRLYLFAPSKLNLSQIFENVLGAGAATNDRLLIPISQGIAVANWTTGEIESTIAVDRHGYTGPISLSVNNGYIVEKRGSEIVVLKT</sequence>
<dbReference type="Proteomes" id="UP000033457">
    <property type="component" value="Chromosome"/>
</dbReference>
<dbReference type="RefSeq" id="WP_046440494.1">
    <property type="nucleotide sequence ID" value="NZ_CP011312.1"/>
</dbReference>
<evidence type="ECO:0008006" key="3">
    <source>
        <dbReference type="Google" id="ProtNLM"/>
    </source>
</evidence>